<feature type="region of interest" description="Disordered" evidence="1">
    <location>
        <begin position="185"/>
        <end position="300"/>
    </location>
</feature>
<organism evidence="2 3">
    <name type="scientific">Beauveria bassiana D1-5</name>
    <dbReference type="NCBI Taxonomy" id="1245745"/>
    <lineage>
        <taxon>Eukaryota</taxon>
        <taxon>Fungi</taxon>
        <taxon>Dikarya</taxon>
        <taxon>Ascomycota</taxon>
        <taxon>Pezizomycotina</taxon>
        <taxon>Sordariomycetes</taxon>
        <taxon>Hypocreomycetidae</taxon>
        <taxon>Hypocreales</taxon>
        <taxon>Cordycipitaceae</taxon>
        <taxon>Beauveria</taxon>
    </lineage>
</organism>
<protein>
    <submittedName>
        <fullName evidence="2">Uncharacterized protein</fullName>
    </submittedName>
</protein>
<dbReference type="STRING" id="1245745.A0A0A2VKG6"/>
<sequence length="300" mass="33484">MPTYLCHGFRWHRRDLRVFVILNNLEDAAPDWVLGETTATLLLDRFTKTFDFLPKISDAEAEAACNPKTSAQPTAPLQHHDDDFTLPPSRVPIAHDPVLQYTWSPVKLLEEYDPDETVSPTRPYAYVADHVVRVDLGADVLAEMAAYKKANKAGQNAWFSTLRDNVQSGADIGWYVVVCGDTEREYPDDETETASELGRVQPQQGVTQRPATMATTMQPVQRGSLTTNSSTRPSQDLPKASAGQDYSHIKPPPIPDDDNGRECGPEMTRRPSLRHRLSKAGLRRLFSKKEGQAQEQEQAG</sequence>
<feature type="region of interest" description="Disordered" evidence="1">
    <location>
        <begin position="63"/>
        <end position="83"/>
    </location>
</feature>
<dbReference type="EMBL" id="ANFO01000585">
    <property type="protein sequence ID" value="KGQ08371.1"/>
    <property type="molecule type" value="Genomic_DNA"/>
</dbReference>
<proteinExistence type="predicted"/>
<evidence type="ECO:0000313" key="3">
    <source>
        <dbReference type="Proteomes" id="UP000030106"/>
    </source>
</evidence>
<accession>A0A0A2VKG6</accession>
<reference evidence="2 3" key="1">
    <citation type="submission" date="2012-10" db="EMBL/GenBank/DDBJ databases">
        <title>Genome sequencing and analysis of entomopathogenic fungi Beauveria bassiana D1-5.</title>
        <authorList>
            <person name="Li Q."/>
            <person name="Wang L."/>
            <person name="Zhang Z."/>
            <person name="Wang Q."/>
            <person name="Ren J."/>
            <person name="Wang M."/>
            <person name="Xu W."/>
            <person name="Wang J."/>
            <person name="Lu Y."/>
            <person name="Du Q."/>
            <person name="Sun Z."/>
        </authorList>
    </citation>
    <scope>NUCLEOTIDE SEQUENCE [LARGE SCALE GENOMIC DNA]</scope>
    <source>
        <strain evidence="2 3">D1-5</strain>
    </source>
</reference>
<comment type="caution">
    <text evidence="2">The sequence shown here is derived from an EMBL/GenBank/DDBJ whole genome shotgun (WGS) entry which is preliminary data.</text>
</comment>
<name>A0A0A2VKG6_BEABA</name>
<feature type="compositionally biased region" description="Polar residues" evidence="1">
    <location>
        <begin position="201"/>
        <end position="234"/>
    </location>
</feature>
<dbReference type="eggNOG" id="ENOG502SPT4">
    <property type="taxonomic scope" value="Eukaryota"/>
</dbReference>
<feature type="compositionally biased region" description="Basic residues" evidence="1">
    <location>
        <begin position="271"/>
        <end position="286"/>
    </location>
</feature>
<dbReference type="HOGENOM" id="CLU_052060_0_1_1"/>
<feature type="compositionally biased region" description="Basic and acidic residues" evidence="1">
    <location>
        <begin position="258"/>
        <end position="269"/>
    </location>
</feature>
<dbReference type="AlphaFoldDB" id="A0A0A2VKG6"/>
<dbReference type="Proteomes" id="UP000030106">
    <property type="component" value="Unassembled WGS sequence"/>
</dbReference>
<dbReference type="OrthoDB" id="371463at2759"/>
<gene>
    <name evidence="2" type="ORF">BBAD15_g6321</name>
</gene>
<evidence type="ECO:0000256" key="1">
    <source>
        <dbReference type="SAM" id="MobiDB-lite"/>
    </source>
</evidence>
<evidence type="ECO:0000313" key="2">
    <source>
        <dbReference type="EMBL" id="KGQ08371.1"/>
    </source>
</evidence>